<organism evidence="1">
    <name type="scientific">marine sediment metagenome</name>
    <dbReference type="NCBI Taxonomy" id="412755"/>
    <lineage>
        <taxon>unclassified sequences</taxon>
        <taxon>metagenomes</taxon>
        <taxon>ecological metagenomes</taxon>
    </lineage>
</organism>
<dbReference type="EMBL" id="BARS01023861">
    <property type="protein sequence ID" value="GAG01379.1"/>
    <property type="molecule type" value="Genomic_DNA"/>
</dbReference>
<reference evidence="1" key="1">
    <citation type="journal article" date="2014" name="Front. Microbiol.">
        <title>High frequency of phylogenetically diverse reductive dehalogenase-homologous genes in deep subseafloor sedimentary metagenomes.</title>
        <authorList>
            <person name="Kawai M."/>
            <person name="Futagami T."/>
            <person name="Toyoda A."/>
            <person name="Takaki Y."/>
            <person name="Nishi S."/>
            <person name="Hori S."/>
            <person name="Arai W."/>
            <person name="Tsubouchi T."/>
            <person name="Morono Y."/>
            <person name="Uchiyama I."/>
            <person name="Ito T."/>
            <person name="Fujiyama A."/>
            <person name="Inagaki F."/>
            <person name="Takami H."/>
        </authorList>
    </citation>
    <scope>NUCLEOTIDE SEQUENCE</scope>
    <source>
        <strain evidence="1">Expedition CK06-06</strain>
    </source>
</reference>
<name>X0U6G8_9ZZZZ</name>
<dbReference type="AlphaFoldDB" id="X0U6G8"/>
<sequence>FLKKTGRVLLDEFKKRLEVIFIYIQPVAKDMNVDVVASFGKREEKIPYGYFYQGKYHLWEE</sequence>
<protein>
    <submittedName>
        <fullName evidence="1">Uncharacterized protein</fullName>
    </submittedName>
</protein>
<gene>
    <name evidence="1" type="ORF">S01H1_37961</name>
</gene>
<evidence type="ECO:0000313" key="1">
    <source>
        <dbReference type="EMBL" id="GAG01379.1"/>
    </source>
</evidence>
<proteinExistence type="predicted"/>
<accession>X0U6G8</accession>
<comment type="caution">
    <text evidence="1">The sequence shown here is derived from an EMBL/GenBank/DDBJ whole genome shotgun (WGS) entry which is preliminary data.</text>
</comment>
<feature type="non-terminal residue" evidence="1">
    <location>
        <position position="1"/>
    </location>
</feature>